<dbReference type="OrthoDB" id="1647165at2759"/>
<dbReference type="AlphaFoldDB" id="A0A8J5VIK3"/>
<reference evidence="7" key="2">
    <citation type="submission" date="2021-02" db="EMBL/GenBank/DDBJ databases">
        <authorList>
            <person name="Kimball J.A."/>
            <person name="Haas M.W."/>
            <person name="Macchietto M."/>
            <person name="Kono T."/>
            <person name="Duquette J."/>
            <person name="Shao M."/>
        </authorList>
    </citation>
    <scope>NUCLEOTIDE SEQUENCE</scope>
    <source>
        <tissue evidence="7">Fresh leaf tissue</tissue>
    </source>
</reference>
<keyword evidence="2" id="KW-0805">Transcription regulation</keyword>
<dbReference type="EMBL" id="JAAALK010000290">
    <property type="protein sequence ID" value="KAG8045514.1"/>
    <property type="molecule type" value="Genomic_DNA"/>
</dbReference>
<evidence type="ECO:0000256" key="2">
    <source>
        <dbReference type="ARBA" id="ARBA00023015"/>
    </source>
</evidence>
<dbReference type="InterPro" id="IPR044549">
    <property type="entry name" value="bHLH_AtIBH1-like"/>
</dbReference>
<feature type="domain" description="BHLH" evidence="6">
    <location>
        <begin position="133"/>
        <end position="182"/>
    </location>
</feature>
<name>A0A8J5VIK3_ZIZPA</name>
<dbReference type="PROSITE" id="PS50888">
    <property type="entry name" value="BHLH"/>
    <property type="match status" value="1"/>
</dbReference>
<evidence type="ECO:0000313" key="8">
    <source>
        <dbReference type="Proteomes" id="UP000729402"/>
    </source>
</evidence>
<evidence type="ECO:0000256" key="1">
    <source>
        <dbReference type="ARBA" id="ARBA00004123"/>
    </source>
</evidence>
<keyword evidence="4" id="KW-0539">Nucleus</keyword>
<feature type="compositionally biased region" description="Low complexity" evidence="5">
    <location>
        <begin position="202"/>
        <end position="211"/>
    </location>
</feature>
<feature type="region of interest" description="Disordered" evidence="5">
    <location>
        <begin position="1"/>
        <end position="36"/>
    </location>
</feature>
<dbReference type="GO" id="GO:0005634">
    <property type="term" value="C:nucleus"/>
    <property type="evidence" value="ECO:0007669"/>
    <property type="project" value="UniProtKB-SubCell"/>
</dbReference>
<sequence>MMIPIGGGSSSSTGASSSSGVRGKGRGKPGVAAAVRTKWRSGTQEKIYGRRLLDALRATGAGGGGAPPQPRAVKAAADSALALTARGQSRWSRAILLAGAVSSRRRVLVKAGGKIRRHRRPQARAAVAAAKAAASAAAAEPPMLKERKVKERLRVLGRLVPGCRKLPAPVLLEETADYVAALEMQVKAMRALADALAAAQLSSSPQQAEAAGNESQMERAISSSGGEVHKQAAN</sequence>
<feature type="compositionally biased region" description="Low complexity" evidence="5">
    <location>
        <begin position="10"/>
        <end position="21"/>
    </location>
</feature>
<evidence type="ECO:0000256" key="5">
    <source>
        <dbReference type="SAM" id="MobiDB-lite"/>
    </source>
</evidence>
<comment type="caution">
    <text evidence="7">The sequence shown here is derived from an EMBL/GenBank/DDBJ whole genome shotgun (WGS) entry which is preliminary data.</text>
</comment>
<feature type="region of interest" description="Disordered" evidence="5">
    <location>
        <begin position="202"/>
        <end position="234"/>
    </location>
</feature>
<accession>A0A8J5VIK3</accession>
<dbReference type="GO" id="GO:0046983">
    <property type="term" value="F:protein dimerization activity"/>
    <property type="evidence" value="ECO:0007669"/>
    <property type="project" value="InterPro"/>
</dbReference>
<dbReference type="Proteomes" id="UP000729402">
    <property type="component" value="Unassembled WGS sequence"/>
</dbReference>
<organism evidence="7 8">
    <name type="scientific">Zizania palustris</name>
    <name type="common">Northern wild rice</name>
    <dbReference type="NCBI Taxonomy" id="103762"/>
    <lineage>
        <taxon>Eukaryota</taxon>
        <taxon>Viridiplantae</taxon>
        <taxon>Streptophyta</taxon>
        <taxon>Embryophyta</taxon>
        <taxon>Tracheophyta</taxon>
        <taxon>Spermatophyta</taxon>
        <taxon>Magnoliopsida</taxon>
        <taxon>Liliopsida</taxon>
        <taxon>Poales</taxon>
        <taxon>Poaceae</taxon>
        <taxon>BOP clade</taxon>
        <taxon>Oryzoideae</taxon>
        <taxon>Oryzeae</taxon>
        <taxon>Zizaniinae</taxon>
        <taxon>Zizania</taxon>
    </lineage>
</organism>
<evidence type="ECO:0000256" key="4">
    <source>
        <dbReference type="ARBA" id="ARBA00023242"/>
    </source>
</evidence>
<comment type="subcellular location">
    <subcellularLocation>
        <location evidence="1">Nucleus</location>
    </subcellularLocation>
</comment>
<dbReference type="CDD" id="cd11444">
    <property type="entry name" value="bHLH_AtIBH1_like"/>
    <property type="match status" value="1"/>
</dbReference>
<keyword evidence="3" id="KW-0804">Transcription</keyword>
<dbReference type="InterPro" id="IPR011598">
    <property type="entry name" value="bHLH_dom"/>
</dbReference>
<dbReference type="GO" id="GO:0006355">
    <property type="term" value="P:regulation of DNA-templated transcription"/>
    <property type="evidence" value="ECO:0007669"/>
    <property type="project" value="InterPro"/>
</dbReference>
<dbReference type="PANTHER" id="PTHR33124:SF51">
    <property type="entry name" value="BHLH DOMAIN-CONTAINING PROTEIN"/>
    <property type="match status" value="1"/>
</dbReference>
<keyword evidence="8" id="KW-1185">Reference proteome</keyword>
<gene>
    <name evidence="7" type="ORF">GUJ93_ZPchr0008g12568</name>
</gene>
<reference evidence="7" key="1">
    <citation type="journal article" date="2021" name="bioRxiv">
        <title>Whole Genome Assembly and Annotation of Northern Wild Rice, Zizania palustris L., Supports a Whole Genome Duplication in the Zizania Genus.</title>
        <authorList>
            <person name="Haas M."/>
            <person name="Kono T."/>
            <person name="Macchietto M."/>
            <person name="Millas R."/>
            <person name="McGilp L."/>
            <person name="Shao M."/>
            <person name="Duquette J."/>
            <person name="Hirsch C.N."/>
            <person name="Kimball J."/>
        </authorList>
    </citation>
    <scope>NUCLEOTIDE SEQUENCE</scope>
    <source>
        <tissue evidence="7">Fresh leaf tissue</tissue>
    </source>
</reference>
<evidence type="ECO:0000256" key="3">
    <source>
        <dbReference type="ARBA" id="ARBA00023163"/>
    </source>
</evidence>
<proteinExistence type="predicted"/>
<dbReference type="InterPro" id="IPR044660">
    <property type="entry name" value="IBH1-like"/>
</dbReference>
<dbReference type="PANTHER" id="PTHR33124">
    <property type="entry name" value="TRANSCRIPTION FACTOR IBH1-LIKE 1"/>
    <property type="match status" value="1"/>
</dbReference>
<evidence type="ECO:0000259" key="6">
    <source>
        <dbReference type="PROSITE" id="PS50888"/>
    </source>
</evidence>
<evidence type="ECO:0000313" key="7">
    <source>
        <dbReference type="EMBL" id="KAG8045514.1"/>
    </source>
</evidence>
<protein>
    <recommendedName>
        <fullName evidence="6">BHLH domain-containing protein</fullName>
    </recommendedName>
</protein>